<dbReference type="KEGG" id="cpor:BED41_04680"/>
<organism evidence="3 4">
    <name type="scientific">Cloacibacillus porcorum</name>
    <dbReference type="NCBI Taxonomy" id="1197717"/>
    <lineage>
        <taxon>Bacteria</taxon>
        <taxon>Thermotogati</taxon>
        <taxon>Synergistota</taxon>
        <taxon>Synergistia</taxon>
        <taxon>Synergistales</taxon>
        <taxon>Synergistaceae</taxon>
        <taxon>Cloacibacillus</taxon>
    </lineage>
</organism>
<dbReference type="InterPro" id="IPR027474">
    <property type="entry name" value="L-asparaginase_N"/>
</dbReference>
<dbReference type="InterPro" id="IPR037152">
    <property type="entry name" value="L-asparaginase_N_sf"/>
</dbReference>
<dbReference type="PANTHER" id="PTHR11707:SF28">
    <property type="entry name" value="60 KDA LYSOPHOSPHOLIPASE"/>
    <property type="match status" value="1"/>
</dbReference>
<sequence>MIVKDGGVILLPLPRLALVIAGNFSADEENADPGILLGYLPEELARCCEIKEWSCQPSTHYSMPMTLAMEEMFESLIAEGYTGIITVCGSGVMEEMAYLVNLLWQHPEPVIFANLMVQGRAGLKEGLVNLHCSVLAALSPEARDKGVLLCSSGELFGADDVTLVDPGSPDSAFQSLEKGSVGKMLNGEIKFFSEPKRPPFLARRPKDLPYVEIMWASLGGGESLLSLLASNRELGGLVLAGFGAGNVPPSWVPPIRNILRRRIPVAITSRCFQCHVHKTNDFEGSFEKLTEMGVMSGGKLNPFKARIRLSLGISAGLTDSGLSLYMLNQPVCDDINTLYK</sequence>
<dbReference type="InterPro" id="IPR027473">
    <property type="entry name" value="L-asparaginase_C"/>
</dbReference>
<protein>
    <recommendedName>
        <fullName evidence="5">Asparaginase</fullName>
    </recommendedName>
</protein>
<dbReference type="InterPro" id="IPR006034">
    <property type="entry name" value="Asparaginase/glutaminase-like"/>
</dbReference>
<dbReference type="EMBL" id="CP016757">
    <property type="protein sequence ID" value="ANZ44445.1"/>
    <property type="molecule type" value="Genomic_DNA"/>
</dbReference>
<dbReference type="Proteomes" id="UP000093044">
    <property type="component" value="Chromosome"/>
</dbReference>
<dbReference type="Gene3D" id="3.40.50.40">
    <property type="match status" value="1"/>
</dbReference>
<dbReference type="PIRSF" id="PIRSF500176">
    <property type="entry name" value="L_ASNase"/>
    <property type="match status" value="1"/>
</dbReference>
<dbReference type="PANTHER" id="PTHR11707">
    <property type="entry name" value="L-ASPARAGINASE"/>
    <property type="match status" value="1"/>
</dbReference>
<dbReference type="AlphaFoldDB" id="A0A1B2I381"/>
<evidence type="ECO:0000259" key="1">
    <source>
        <dbReference type="Pfam" id="PF00710"/>
    </source>
</evidence>
<feature type="domain" description="L-asparaginase N-terminal" evidence="1">
    <location>
        <begin position="47"/>
        <end position="196"/>
    </location>
</feature>
<dbReference type="SMART" id="SM00870">
    <property type="entry name" value="Asparaginase"/>
    <property type="match status" value="1"/>
</dbReference>
<dbReference type="GO" id="GO:0004067">
    <property type="term" value="F:asparaginase activity"/>
    <property type="evidence" value="ECO:0007669"/>
    <property type="project" value="UniProtKB-UniRule"/>
</dbReference>
<evidence type="ECO:0008006" key="5">
    <source>
        <dbReference type="Google" id="ProtNLM"/>
    </source>
</evidence>
<evidence type="ECO:0000259" key="2">
    <source>
        <dbReference type="Pfam" id="PF17763"/>
    </source>
</evidence>
<dbReference type="SUPFAM" id="SSF53774">
    <property type="entry name" value="Glutaminase/Asparaginase"/>
    <property type="match status" value="1"/>
</dbReference>
<dbReference type="Pfam" id="PF00710">
    <property type="entry name" value="Asparaginase"/>
    <property type="match status" value="1"/>
</dbReference>
<dbReference type="InterPro" id="IPR040919">
    <property type="entry name" value="Asparaginase_C"/>
</dbReference>
<proteinExistence type="predicted"/>
<gene>
    <name evidence="3" type="ORF">BED41_04680</name>
</gene>
<feature type="domain" description="Asparaginase/glutaminase C-terminal" evidence="2">
    <location>
        <begin position="211"/>
        <end position="318"/>
    </location>
</feature>
<reference evidence="3" key="1">
    <citation type="submission" date="2016-08" db="EMBL/GenBank/DDBJ databases">
        <title>Complete genome of Cloacibacillus porcorum.</title>
        <authorList>
            <person name="Looft T."/>
            <person name="Bayles D.O."/>
            <person name="Alt D.P."/>
        </authorList>
    </citation>
    <scope>NUCLEOTIDE SEQUENCE [LARGE SCALE GENOMIC DNA]</scope>
    <source>
        <strain evidence="3">CL-84</strain>
    </source>
</reference>
<dbReference type="InterPro" id="IPR036152">
    <property type="entry name" value="Asp/glu_Ase-like_sf"/>
</dbReference>
<name>A0A1B2I381_9BACT</name>
<keyword evidence="4" id="KW-1185">Reference proteome</keyword>
<evidence type="ECO:0000313" key="3">
    <source>
        <dbReference type="EMBL" id="ANZ44445.1"/>
    </source>
</evidence>
<dbReference type="Pfam" id="PF17763">
    <property type="entry name" value="Asparaginase_C"/>
    <property type="match status" value="1"/>
</dbReference>
<dbReference type="PROSITE" id="PS51732">
    <property type="entry name" value="ASN_GLN_ASE_3"/>
    <property type="match status" value="1"/>
</dbReference>
<dbReference type="Gene3D" id="3.40.50.1170">
    <property type="entry name" value="L-asparaginase, N-terminal domain"/>
    <property type="match status" value="1"/>
</dbReference>
<accession>A0A1B2I381</accession>
<dbReference type="PIRSF" id="PIRSF001220">
    <property type="entry name" value="L-ASNase_gatD"/>
    <property type="match status" value="1"/>
</dbReference>
<dbReference type="STRING" id="1197717.BED41_04680"/>
<evidence type="ECO:0000313" key="4">
    <source>
        <dbReference type="Proteomes" id="UP000093044"/>
    </source>
</evidence>